<dbReference type="SUPFAM" id="SSF57850">
    <property type="entry name" value="RING/U-box"/>
    <property type="match status" value="1"/>
</dbReference>
<keyword evidence="2 4" id="KW-0863">Zinc-finger</keyword>
<dbReference type="PANTHER" id="PTHR46016">
    <property type="entry name" value="ZINC FINGER, RING/FYVE/PHD-TYPE"/>
    <property type="match status" value="1"/>
</dbReference>
<protein>
    <recommendedName>
        <fullName evidence="6">RING-type domain-containing protein</fullName>
    </recommendedName>
</protein>
<dbReference type="InterPro" id="IPR051438">
    <property type="entry name" value="RNF_E3_ubiq-protein_ligase"/>
</dbReference>
<comment type="caution">
    <text evidence="7">The sequence shown here is derived from an EMBL/GenBank/DDBJ whole genome shotgun (WGS) entry which is preliminary data.</text>
</comment>
<dbReference type="InterPro" id="IPR017907">
    <property type="entry name" value="Znf_RING_CS"/>
</dbReference>
<evidence type="ECO:0000256" key="4">
    <source>
        <dbReference type="PROSITE-ProRule" id="PRU00175"/>
    </source>
</evidence>
<dbReference type="InterPro" id="IPR001841">
    <property type="entry name" value="Znf_RING"/>
</dbReference>
<dbReference type="Proteomes" id="UP000054937">
    <property type="component" value="Unassembled WGS sequence"/>
</dbReference>
<evidence type="ECO:0000313" key="7">
    <source>
        <dbReference type="EMBL" id="KRX06138.1"/>
    </source>
</evidence>
<dbReference type="AlphaFoldDB" id="A0A0V0QVP9"/>
<dbReference type="PROSITE" id="PS50089">
    <property type="entry name" value="ZF_RING_2"/>
    <property type="match status" value="1"/>
</dbReference>
<dbReference type="GO" id="GO:0006511">
    <property type="term" value="P:ubiquitin-dependent protein catabolic process"/>
    <property type="evidence" value="ECO:0007669"/>
    <property type="project" value="TreeGrafter"/>
</dbReference>
<dbReference type="GO" id="GO:0061630">
    <property type="term" value="F:ubiquitin protein ligase activity"/>
    <property type="evidence" value="ECO:0007669"/>
    <property type="project" value="TreeGrafter"/>
</dbReference>
<feature type="domain" description="RING-type" evidence="6">
    <location>
        <begin position="37"/>
        <end position="75"/>
    </location>
</feature>
<evidence type="ECO:0000256" key="3">
    <source>
        <dbReference type="ARBA" id="ARBA00022833"/>
    </source>
</evidence>
<dbReference type="EMBL" id="LDAU01000100">
    <property type="protein sequence ID" value="KRX06138.1"/>
    <property type="molecule type" value="Genomic_DNA"/>
</dbReference>
<dbReference type="PANTHER" id="PTHR46016:SF1">
    <property type="entry name" value="RING-TYPE DOMAIN-CONTAINING PROTEIN"/>
    <property type="match status" value="1"/>
</dbReference>
<dbReference type="Pfam" id="PF13923">
    <property type="entry name" value="zf-C3HC4_2"/>
    <property type="match status" value="1"/>
</dbReference>
<feature type="compositionally biased region" description="Polar residues" evidence="5">
    <location>
        <begin position="278"/>
        <end position="290"/>
    </location>
</feature>
<keyword evidence="1" id="KW-0479">Metal-binding</keyword>
<dbReference type="InParanoid" id="A0A0V0QVP9"/>
<sequence length="297" mass="35288">MANKNNKQVNQFAKQQEIDVNEVKFVDKQNISENLQCIICQCLFNDPVRMKCAHTYCRSCLMNLLRTSDKCPECRTQIDLRYLKRDLTAYNLIQSENVFCMNDYCNWQGQLFDLENHLQGCEIYKNGGIPKHLQEFEDKQQQEKTSEQEQLGDKFEDKLKQNDGGSLFQRLYQKKKDDIHKMFNQQQKELQQKDKQNGKIEDEYEDFMKYLDDDEQIDFNFQKNYGIQDNQIQKQSDNLQNLEEYKNEESEEQSKSSTVTGRGRGRGRGKKRQARVQVINNTVQIENQQQKRVRGTR</sequence>
<keyword evidence="8" id="KW-1185">Reference proteome</keyword>
<dbReference type="InterPro" id="IPR013083">
    <property type="entry name" value="Znf_RING/FYVE/PHD"/>
</dbReference>
<name>A0A0V0QVP9_PSEPJ</name>
<dbReference type="OrthoDB" id="8062037at2759"/>
<accession>A0A0V0QVP9</accession>
<dbReference type="GO" id="GO:0008270">
    <property type="term" value="F:zinc ion binding"/>
    <property type="evidence" value="ECO:0007669"/>
    <property type="project" value="UniProtKB-KW"/>
</dbReference>
<feature type="region of interest" description="Disordered" evidence="5">
    <location>
        <begin position="243"/>
        <end position="297"/>
    </location>
</feature>
<evidence type="ECO:0000259" key="6">
    <source>
        <dbReference type="PROSITE" id="PS50089"/>
    </source>
</evidence>
<feature type="compositionally biased region" description="Basic residues" evidence="5">
    <location>
        <begin position="263"/>
        <end position="274"/>
    </location>
</feature>
<feature type="compositionally biased region" description="Basic and acidic residues" evidence="5">
    <location>
        <begin position="243"/>
        <end position="254"/>
    </location>
</feature>
<dbReference type="PROSITE" id="PS00518">
    <property type="entry name" value="ZF_RING_1"/>
    <property type="match status" value="1"/>
</dbReference>
<organism evidence="7 8">
    <name type="scientific">Pseudocohnilembus persalinus</name>
    <name type="common">Ciliate</name>
    <dbReference type="NCBI Taxonomy" id="266149"/>
    <lineage>
        <taxon>Eukaryota</taxon>
        <taxon>Sar</taxon>
        <taxon>Alveolata</taxon>
        <taxon>Ciliophora</taxon>
        <taxon>Intramacronucleata</taxon>
        <taxon>Oligohymenophorea</taxon>
        <taxon>Scuticociliatia</taxon>
        <taxon>Philasterida</taxon>
        <taxon>Pseudocohnilembidae</taxon>
        <taxon>Pseudocohnilembus</taxon>
    </lineage>
</organism>
<evidence type="ECO:0000313" key="8">
    <source>
        <dbReference type="Proteomes" id="UP000054937"/>
    </source>
</evidence>
<evidence type="ECO:0000256" key="5">
    <source>
        <dbReference type="SAM" id="MobiDB-lite"/>
    </source>
</evidence>
<evidence type="ECO:0000256" key="2">
    <source>
        <dbReference type="ARBA" id="ARBA00022771"/>
    </source>
</evidence>
<dbReference type="Gene3D" id="3.30.40.10">
    <property type="entry name" value="Zinc/RING finger domain, C3HC4 (zinc finger)"/>
    <property type="match status" value="1"/>
</dbReference>
<dbReference type="GO" id="GO:0000209">
    <property type="term" value="P:protein polyubiquitination"/>
    <property type="evidence" value="ECO:0007669"/>
    <property type="project" value="TreeGrafter"/>
</dbReference>
<dbReference type="SMART" id="SM00184">
    <property type="entry name" value="RING"/>
    <property type="match status" value="1"/>
</dbReference>
<proteinExistence type="predicted"/>
<reference evidence="7 8" key="1">
    <citation type="journal article" date="2015" name="Sci. Rep.">
        <title>Genome of the facultative scuticociliatosis pathogen Pseudocohnilembus persalinus provides insight into its virulence through horizontal gene transfer.</title>
        <authorList>
            <person name="Xiong J."/>
            <person name="Wang G."/>
            <person name="Cheng J."/>
            <person name="Tian M."/>
            <person name="Pan X."/>
            <person name="Warren A."/>
            <person name="Jiang C."/>
            <person name="Yuan D."/>
            <person name="Miao W."/>
        </authorList>
    </citation>
    <scope>NUCLEOTIDE SEQUENCE [LARGE SCALE GENOMIC DNA]</scope>
    <source>
        <strain evidence="7">36N120E</strain>
    </source>
</reference>
<gene>
    <name evidence="7" type="ORF">PPERSA_00018</name>
</gene>
<keyword evidence="3" id="KW-0862">Zinc</keyword>
<evidence type="ECO:0000256" key="1">
    <source>
        <dbReference type="ARBA" id="ARBA00022723"/>
    </source>
</evidence>